<comment type="caution">
    <text evidence="2">The sequence shown here is derived from an EMBL/GenBank/DDBJ whole genome shotgun (WGS) entry which is preliminary data.</text>
</comment>
<dbReference type="Pfam" id="PF09414">
    <property type="entry name" value="RNA_ligase"/>
    <property type="match status" value="1"/>
</dbReference>
<dbReference type="PANTHER" id="PTHR43883">
    <property type="entry name" value="SLR0207 PROTEIN"/>
    <property type="match status" value="1"/>
</dbReference>
<reference evidence="2 3" key="1">
    <citation type="submission" date="2014-02" db="EMBL/GenBank/DDBJ databases">
        <title>The small core and large imbalanced accessory genome model reveals a collaborative survival strategy of Sorangium cellulosum strains in nature.</title>
        <authorList>
            <person name="Han K."/>
            <person name="Peng R."/>
            <person name="Blom J."/>
            <person name="Li Y.-Z."/>
        </authorList>
    </citation>
    <scope>NUCLEOTIDE SEQUENCE [LARGE SCALE GENOMIC DNA]</scope>
    <source>
        <strain evidence="2 3">So0008-312</strain>
    </source>
</reference>
<organism evidence="2 3">
    <name type="scientific">Sorangium cellulosum</name>
    <name type="common">Polyangium cellulosum</name>
    <dbReference type="NCBI Taxonomy" id="56"/>
    <lineage>
        <taxon>Bacteria</taxon>
        <taxon>Pseudomonadati</taxon>
        <taxon>Myxococcota</taxon>
        <taxon>Polyangia</taxon>
        <taxon>Polyangiales</taxon>
        <taxon>Polyangiaceae</taxon>
        <taxon>Sorangium</taxon>
    </lineage>
</organism>
<dbReference type="Gene3D" id="3.30.470.30">
    <property type="entry name" value="DNA ligase/mRNA capping enzyme"/>
    <property type="match status" value="1"/>
</dbReference>
<dbReference type="PANTHER" id="PTHR43883:SF1">
    <property type="entry name" value="GLUCONOKINASE"/>
    <property type="match status" value="1"/>
</dbReference>
<dbReference type="InterPro" id="IPR052732">
    <property type="entry name" value="Cell-binding_unc_protein"/>
</dbReference>
<dbReference type="SUPFAM" id="SSF56091">
    <property type="entry name" value="DNA ligase/mRNA capping enzyme, catalytic domain"/>
    <property type="match status" value="1"/>
</dbReference>
<dbReference type="OrthoDB" id="255834at2"/>
<sequence>MSAKYPRSFHLPWSPGGTSDDKRMADVSGLLGVEIVITEKCDGSNLTYTRKSVFSRSHSGPPSHPSFDLAKATHASIAHLLSEGTSLFCEYCYAVHSIEYDALPGYSLVFGVRDDARGLFWEWDMVVAQAKDLSLPTVPVLFRGVVASERELEALTSALAREPSAFGGPREGVVARVAREFPDASFQRCLAKWVRRGHVQTDEHWMHQEIRAQRLAPAPAQGLSP</sequence>
<evidence type="ECO:0000313" key="2">
    <source>
        <dbReference type="EMBL" id="KYF64998.1"/>
    </source>
</evidence>
<name>A0A150QBM7_SORCE</name>
<evidence type="ECO:0000313" key="3">
    <source>
        <dbReference type="Proteomes" id="UP000075260"/>
    </source>
</evidence>
<dbReference type="Proteomes" id="UP000075260">
    <property type="component" value="Unassembled WGS sequence"/>
</dbReference>
<evidence type="ECO:0000259" key="1">
    <source>
        <dbReference type="Pfam" id="PF09414"/>
    </source>
</evidence>
<dbReference type="InterPro" id="IPR021122">
    <property type="entry name" value="RNA_ligase_dom_REL/Rnl2"/>
</dbReference>
<gene>
    <name evidence="2" type="ORF">BE15_46685</name>
</gene>
<dbReference type="AlphaFoldDB" id="A0A150QBM7"/>
<protein>
    <recommendedName>
        <fullName evidence="1">RNA ligase domain-containing protein</fullName>
    </recommendedName>
</protein>
<dbReference type="RefSeq" id="WP_061611383.1">
    <property type="nucleotide sequence ID" value="NZ_JEMA01000866.1"/>
</dbReference>
<feature type="domain" description="RNA ligase" evidence="1">
    <location>
        <begin position="34"/>
        <end position="194"/>
    </location>
</feature>
<proteinExistence type="predicted"/>
<dbReference type="EMBL" id="JEMA01000866">
    <property type="protein sequence ID" value="KYF64998.1"/>
    <property type="molecule type" value="Genomic_DNA"/>
</dbReference>
<accession>A0A150QBM7</accession>